<dbReference type="AlphaFoldDB" id="A0A413T3P8"/>
<evidence type="ECO:0000313" key="1">
    <source>
        <dbReference type="EMBL" id="RHA78043.1"/>
    </source>
</evidence>
<evidence type="ECO:0000313" key="2">
    <source>
        <dbReference type="Proteomes" id="UP000283855"/>
    </source>
</evidence>
<dbReference type="Pfam" id="PF00302">
    <property type="entry name" value="CAT"/>
    <property type="match status" value="1"/>
</dbReference>
<name>A0A413T3P8_9BACT</name>
<comment type="caution">
    <text evidence="1">The sequence shown here is derived from an EMBL/GenBank/DDBJ whole genome shotgun (WGS) entry which is preliminary data.</text>
</comment>
<proteinExistence type="predicted"/>
<dbReference type="InterPro" id="IPR001707">
    <property type="entry name" value="Cmp_AcTrfase"/>
</dbReference>
<protein>
    <submittedName>
        <fullName evidence="1">Uncharacterized protein</fullName>
    </submittedName>
</protein>
<sequence length="69" mass="8032">MIIKRGNSIIVNIDISEVMALKNKNWTKLYSFLIYVLVKMINNHEEFRTVINDKGKVGGYFITVLYSFS</sequence>
<dbReference type="InterPro" id="IPR023213">
    <property type="entry name" value="CAT-like_dom_sf"/>
</dbReference>
<dbReference type="SUPFAM" id="SSF52777">
    <property type="entry name" value="CoA-dependent acyltransferases"/>
    <property type="match status" value="1"/>
</dbReference>
<gene>
    <name evidence="1" type="ORF">DW921_03305</name>
</gene>
<dbReference type="RefSeq" id="WP_118400014.1">
    <property type="nucleotide sequence ID" value="NZ_CABJGD010000004.1"/>
</dbReference>
<reference evidence="1 2" key="1">
    <citation type="submission" date="2018-08" db="EMBL/GenBank/DDBJ databases">
        <title>A genome reference for cultivated species of the human gut microbiota.</title>
        <authorList>
            <person name="Zou Y."/>
            <person name="Xue W."/>
            <person name="Luo G."/>
        </authorList>
    </citation>
    <scope>NUCLEOTIDE SEQUENCE [LARGE SCALE GENOMIC DNA]</scope>
    <source>
        <strain evidence="1 2">AM42-38</strain>
    </source>
</reference>
<dbReference type="Proteomes" id="UP000283855">
    <property type="component" value="Unassembled WGS sequence"/>
</dbReference>
<organism evidence="1 2">
    <name type="scientific">Phocaeicola coprophilus</name>
    <dbReference type="NCBI Taxonomy" id="387090"/>
    <lineage>
        <taxon>Bacteria</taxon>
        <taxon>Pseudomonadati</taxon>
        <taxon>Bacteroidota</taxon>
        <taxon>Bacteroidia</taxon>
        <taxon>Bacteroidales</taxon>
        <taxon>Bacteroidaceae</taxon>
        <taxon>Phocaeicola</taxon>
    </lineage>
</organism>
<dbReference type="Gene3D" id="3.30.559.10">
    <property type="entry name" value="Chloramphenicol acetyltransferase-like domain"/>
    <property type="match status" value="1"/>
</dbReference>
<accession>A0A413T3P8</accession>
<dbReference type="EMBL" id="QSFT01000004">
    <property type="protein sequence ID" value="RHA78043.1"/>
    <property type="molecule type" value="Genomic_DNA"/>
</dbReference>
<dbReference type="GO" id="GO:0008811">
    <property type="term" value="F:chloramphenicol O-acetyltransferase activity"/>
    <property type="evidence" value="ECO:0007669"/>
    <property type="project" value="InterPro"/>
</dbReference>